<organism evidence="1 2">
    <name type="scientific">Buttiauxella gaviniae ATCC 51604</name>
    <dbReference type="NCBI Taxonomy" id="1354253"/>
    <lineage>
        <taxon>Bacteria</taxon>
        <taxon>Pseudomonadati</taxon>
        <taxon>Pseudomonadota</taxon>
        <taxon>Gammaproteobacteria</taxon>
        <taxon>Enterobacterales</taxon>
        <taxon>Enterobacteriaceae</taxon>
        <taxon>Buttiauxella</taxon>
    </lineage>
</organism>
<dbReference type="PATRIC" id="fig|1354253.4.peg.446"/>
<comment type="caution">
    <text evidence="1">The sequence shown here is derived from an EMBL/GenBank/DDBJ whole genome shotgun (WGS) entry which is preliminary data.</text>
</comment>
<dbReference type="Proteomes" id="UP000078504">
    <property type="component" value="Unassembled WGS sequence"/>
</dbReference>
<dbReference type="AlphaFoldDB" id="A0A1B7I536"/>
<accession>A0A1B7I536</accession>
<dbReference type="Gene3D" id="3.30.50.20">
    <property type="entry name" value="prophage-derive protein ybcO"/>
    <property type="match status" value="1"/>
</dbReference>
<dbReference type="InterPro" id="IPR010373">
    <property type="entry name" value="DUF968"/>
</dbReference>
<gene>
    <name evidence="1" type="ORF">M977_00436</name>
</gene>
<evidence type="ECO:0000313" key="1">
    <source>
        <dbReference type="EMBL" id="OAT23527.1"/>
    </source>
</evidence>
<dbReference type="Pfam" id="PF06147">
    <property type="entry name" value="DUF968"/>
    <property type="match status" value="1"/>
</dbReference>
<proteinExistence type="predicted"/>
<sequence>MRAILTPEIAPRLGLALFRPGSDVMVLFHQGRVLIEGVPEHLQHLPSGIVPAATQPLSDDLALLAFFTNERVIQAAGGLSTLNASLLRENGCQYPHGDYHHPEMVIMSYPPGSIRVCWHCDNKLREQATELLADLAHRNVVEFVIASALRNLGFDGTHQLTLPELCWWAIRYDLVDCLPEGMARKALRKPEEPFLSVYKESDIVPSLPATSIVKEKVKAVSAVVRAHAHTLEEPVKPVLKLIADPESPESFMLRPKRHRWINPVYTRWVKTQPCECCRRPADDPHHIIGHGMSGTATKAHDLFVIPLCRECHDELHADLAAFELKYGTQLELVFRFLDRVLAIGVIVKA</sequence>
<dbReference type="InterPro" id="IPR003615">
    <property type="entry name" value="HNH_nuc"/>
</dbReference>
<evidence type="ECO:0000313" key="2">
    <source>
        <dbReference type="Proteomes" id="UP000078504"/>
    </source>
</evidence>
<name>A0A1B7I536_9ENTR</name>
<reference evidence="1 2" key="1">
    <citation type="submission" date="2016-04" db="EMBL/GenBank/DDBJ databases">
        <title>ATOL: Assembling a taxonomically balanced genome-scale reconstruction of the evolutionary history of the Enterobacteriaceae.</title>
        <authorList>
            <person name="Plunkett G.III."/>
            <person name="Neeno-Eckwall E.C."/>
            <person name="Glasner J.D."/>
            <person name="Perna N.T."/>
        </authorList>
    </citation>
    <scope>NUCLEOTIDE SEQUENCE [LARGE SCALE GENOMIC DNA]</scope>
    <source>
        <strain evidence="1 2">ATCC 51604</strain>
    </source>
</reference>
<protein>
    <submittedName>
        <fullName evidence="1">Putative cytoplasmic protein</fullName>
    </submittedName>
</protein>
<dbReference type="EMBL" id="LXEP01000004">
    <property type="protein sequence ID" value="OAT23527.1"/>
    <property type="molecule type" value="Genomic_DNA"/>
</dbReference>
<dbReference type="RefSeq" id="WP_064511903.1">
    <property type="nucleotide sequence ID" value="NZ_LXEP01000004.1"/>
</dbReference>
<dbReference type="CDD" id="cd00085">
    <property type="entry name" value="HNHc"/>
    <property type="match status" value="1"/>
</dbReference>